<keyword evidence="5 7" id="KW-1133">Transmembrane helix</keyword>
<reference evidence="10" key="1">
    <citation type="submission" date="2021-01" db="EMBL/GenBank/DDBJ databases">
        <title>Lacisediminihabitans sp. nov. strain G11-30, isolated from Antarctic Soil.</title>
        <authorList>
            <person name="Li J."/>
        </authorList>
    </citation>
    <scope>NUCLEOTIDE SEQUENCE</scope>
    <source>
        <strain evidence="10">G11-30</strain>
    </source>
</reference>
<keyword evidence="3" id="KW-1003">Cell membrane</keyword>
<evidence type="ECO:0000259" key="8">
    <source>
        <dbReference type="Pfam" id="PF01478"/>
    </source>
</evidence>
<evidence type="ECO:0000256" key="5">
    <source>
        <dbReference type="ARBA" id="ARBA00022989"/>
    </source>
</evidence>
<feature type="domain" description="Prepilin type IV endopeptidase peptidase" evidence="8">
    <location>
        <begin position="118"/>
        <end position="229"/>
    </location>
</feature>
<feature type="transmembrane region" description="Helical" evidence="7">
    <location>
        <begin position="80"/>
        <end position="100"/>
    </location>
</feature>
<dbReference type="InterPro" id="IPR050882">
    <property type="entry name" value="Prepilin_peptidase/N-MTase"/>
</dbReference>
<dbReference type="RefSeq" id="WP_200556624.1">
    <property type="nucleotide sequence ID" value="NZ_JAEPES010000004.1"/>
</dbReference>
<evidence type="ECO:0000256" key="6">
    <source>
        <dbReference type="ARBA" id="ARBA00023136"/>
    </source>
</evidence>
<dbReference type="PANTHER" id="PTHR30487">
    <property type="entry name" value="TYPE 4 PREPILIN-LIKE PROTEINS LEADER PEPTIDE-PROCESSING ENZYME"/>
    <property type="match status" value="1"/>
</dbReference>
<dbReference type="InterPro" id="IPR010627">
    <property type="entry name" value="Prepilin_pept_A24_N"/>
</dbReference>
<dbReference type="Gene3D" id="1.20.120.1220">
    <property type="match status" value="1"/>
</dbReference>
<sequence length="276" mass="28408">MIAVIVIAGALGLLIGSFLNVVIYRVPAGKSIVSPPSACPNCGSRIAGYDNVPVLSWLVLRGKCRSCATPISARYPIIELVTGIAFAGVAALLGAPLAALSNGAEATSALLVLVAFLYFAAISIALAMIDIDTHRLPNAIVLPSYLVGIVLLSAAAIISSDYAPLIRAAIGMAILFVAYFAMAFVYPAGMGLGDVKLAGVIGLYLGWTGWGAFAVGAFAAFILAGLFAIVLIVARRANRKSGIPFGPWMLIGAWFGVALGSSVFDGYLRLFGLAAA</sequence>
<keyword evidence="4 7" id="KW-0812">Transmembrane</keyword>
<organism evidence="10 11">
    <name type="scientific">Lacisediminihabitans changchengi</name>
    <dbReference type="NCBI Taxonomy" id="2787634"/>
    <lineage>
        <taxon>Bacteria</taxon>
        <taxon>Bacillati</taxon>
        <taxon>Actinomycetota</taxon>
        <taxon>Actinomycetes</taxon>
        <taxon>Micrococcales</taxon>
        <taxon>Microbacteriaceae</taxon>
        <taxon>Lacisediminihabitans</taxon>
    </lineage>
</organism>
<feature type="transmembrane region" description="Helical" evidence="7">
    <location>
        <begin position="140"/>
        <end position="158"/>
    </location>
</feature>
<comment type="caution">
    <text evidence="10">The sequence shown here is derived from an EMBL/GenBank/DDBJ whole genome shotgun (WGS) entry which is preliminary data.</text>
</comment>
<dbReference type="Pfam" id="PF06750">
    <property type="entry name" value="A24_N_bact"/>
    <property type="match status" value="1"/>
</dbReference>
<dbReference type="InterPro" id="IPR000045">
    <property type="entry name" value="Prepilin_IV_endopep_pep"/>
</dbReference>
<evidence type="ECO:0000256" key="1">
    <source>
        <dbReference type="ARBA" id="ARBA00004651"/>
    </source>
</evidence>
<dbReference type="GO" id="GO:0006465">
    <property type="term" value="P:signal peptide processing"/>
    <property type="evidence" value="ECO:0007669"/>
    <property type="project" value="TreeGrafter"/>
</dbReference>
<evidence type="ECO:0000259" key="9">
    <source>
        <dbReference type="Pfam" id="PF06750"/>
    </source>
</evidence>
<protein>
    <submittedName>
        <fullName evidence="10">Prepilin peptidase</fullName>
    </submittedName>
</protein>
<accession>A0A934SN26</accession>
<evidence type="ECO:0000256" key="2">
    <source>
        <dbReference type="ARBA" id="ARBA00005801"/>
    </source>
</evidence>
<dbReference type="Pfam" id="PF01478">
    <property type="entry name" value="Peptidase_A24"/>
    <property type="match status" value="1"/>
</dbReference>
<evidence type="ECO:0000313" key="11">
    <source>
        <dbReference type="Proteomes" id="UP000636458"/>
    </source>
</evidence>
<evidence type="ECO:0000256" key="4">
    <source>
        <dbReference type="ARBA" id="ARBA00022692"/>
    </source>
</evidence>
<dbReference type="PANTHER" id="PTHR30487:SF0">
    <property type="entry name" value="PREPILIN LEADER PEPTIDASE_N-METHYLTRANSFERASE-RELATED"/>
    <property type="match status" value="1"/>
</dbReference>
<feature type="transmembrane region" description="Helical" evidence="7">
    <location>
        <begin position="207"/>
        <end position="233"/>
    </location>
</feature>
<dbReference type="Proteomes" id="UP000636458">
    <property type="component" value="Unassembled WGS sequence"/>
</dbReference>
<proteinExistence type="inferred from homology"/>
<dbReference type="GO" id="GO:0005886">
    <property type="term" value="C:plasma membrane"/>
    <property type="evidence" value="ECO:0007669"/>
    <property type="project" value="UniProtKB-SubCell"/>
</dbReference>
<feature type="transmembrane region" description="Helical" evidence="7">
    <location>
        <begin position="107"/>
        <end position="128"/>
    </location>
</feature>
<evidence type="ECO:0000256" key="3">
    <source>
        <dbReference type="ARBA" id="ARBA00022475"/>
    </source>
</evidence>
<dbReference type="EMBL" id="JAEPES010000004">
    <property type="protein sequence ID" value="MBK4348416.1"/>
    <property type="molecule type" value="Genomic_DNA"/>
</dbReference>
<dbReference type="AlphaFoldDB" id="A0A934SN26"/>
<evidence type="ECO:0000256" key="7">
    <source>
        <dbReference type="SAM" id="Phobius"/>
    </source>
</evidence>
<feature type="domain" description="Prepilin peptidase A24 N-terminal" evidence="9">
    <location>
        <begin position="11"/>
        <end position="90"/>
    </location>
</feature>
<gene>
    <name evidence="10" type="ORF">IV501_12285</name>
</gene>
<name>A0A934SN26_9MICO</name>
<comment type="similarity">
    <text evidence="2">Belongs to the peptidase A24 family.</text>
</comment>
<keyword evidence="6 7" id="KW-0472">Membrane</keyword>
<evidence type="ECO:0000313" key="10">
    <source>
        <dbReference type="EMBL" id="MBK4348416.1"/>
    </source>
</evidence>
<comment type="subcellular location">
    <subcellularLocation>
        <location evidence="1">Cell membrane</location>
        <topology evidence="1">Multi-pass membrane protein</topology>
    </subcellularLocation>
</comment>
<dbReference type="GO" id="GO:0004190">
    <property type="term" value="F:aspartic-type endopeptidase activity"/>
    <property type="evidence" value="ECO:0007669"/>
    <property type="project" value="InterPro"/>
</dbReference>
<feature type="transmembrane region" description="Helical" evidence="7">
    <location>
        <begin position="165"/>
        <end position="187"/>
    </location>
</feature>
<keyword evidence="11" id="KW-1185">Reference proteome</keyword>
<feature type="transmembrane region" description="Helical" evidence="7">
    <location>
        <begin position="245"/>
        <end position="264"/>
    </location>
</feature>